<comment type="caution">
    <text evidence="9">The sequence shown here is derived from an EMBL/GenBank/DDBJ whole genome shotgun (WGS) entry which is preliminary data.</text>
</comment>
<dbReference type="GO" id="GO:0004518">
    <property type="term" value="F:nuclease activity"/>
    <property type="evidence" value="ECO:0007669"/>
    <property type="project" value="UniProtKB-KW"/>
</dbReference>
<dbReference type="GO" id="GO:0046872">
    <property type="term" value="F:metal ion binding"/>
    <property type="evidence" value="ECO:0007669"/>
    <property type="project" value="UniProtKB-KW"/>
</dbReference>
<evidence type="ECO:0000259" key="8">
    <source>
        <dbReference type="Pfam" id="PF01850"/>
    </source>
</evidence>
<dbReference type="CDD" id="cd18753">
    <property type="entry name" value="PIN_VapC4-5_FitB-like"/>
    <property type="match status" value="1"/>
</dbReference>
<evidence type="ECO:0000313" key="9">
    <source>
        <dbReference type="EMBL" id="OGM55331.1"/>
    </source>
</evidence>
<name>A0A1F8AUD7_9BACT</name>
<evidence type="ECO:0000313" key="10">
    <source>
        <dbReference type="Proteomes" id="UP000178603"/>
    </source>
</evidence>
<keyword evidence="6" id="KW-0460">Magnesium</keyword>
<dbReference type="PANTHER" id="PTHR33653:SF1">
    <property type="entry name" value="RIBONUCLEASE VAPC2"/>
    <property type="match status" value="1"/>
</dbReference>
<dbReference type="PANTHER" id="PTHR33653">
    <property type="entry name" value="RIBONUCLEASE VAPC2"/>
    <property type="match status" value="1"/>
</dbReference>
<evidence type="ECO:0000256" key="6">
    <source>
        <dbReference type="ARBA" id="ARBA00022842"/>
    </source>
</evidence>
<protein>
    <recommendedName>
        <fullName evidence="8">PIN domain-containing protein</fullName>
    </recommendedName>
</protein>
<evidence type="ECO:0000256" key="4">
    <source>
        <dbReference type="ARBA" id="ARBA00022723"/>
    </source>
</evidence>
<dbReference type="Proteomes" id="UP000178603">
    <property type="component" value="Unassembled WGS sequence"/>
</dbReference>
<evidence type="ECO:0000256" key="5">
    <source>
        <dbReference type="ARBA" id="ARBA00022801"/>
    </source>
</evidence>
<keyword evidence="2" id="KW-1277">Toxin-antitoxin system</keyword>
<comment type="similarity">
    <text evidence="7">Belongs to the PINc/VapC protein family.</text>
</comment>
<accession>A0A1F8AUD7</accession>
<dbReference type="AlphaFoldDB" id="A0A1F8AUD7"/>
<evidence type="ECO:0000256" key="1">
    <source>
        <dbReference type="ARBA" id="ARBA00001946"/>
    </source>
</evidence>
<evidence type="ECO:0000256" key="2">
    <source>
        <dbReference type="ARBA" id="ARBA00022649"/>
    </source>
</evidence>
<keyword evidence="5" id="KW-0378">Hydrolase</keyword>
<reference evidence="9 10" key="1">
    <citation type="journal article" date="2016" name="Nat. Commun.">
        <title>Thousands of microbial genomes shed light on interconnected biogeochemical processes in an aquifer system.</title>
        <authorList>
            <person name="Anantharaman K."/>
            <person name="Brown C.T."/>
            <person name="Hug L.A."/>
            <person name="Sharon I."/>
            <person name="Castelle C.J."/>
            <person name="Probst A.J."/>
            <person name="Thomas B.C."/>
            <person name="Singh A."/>
            <person name="Wilkins M.J."/>
            <person name="Karaoz U."/>
            <person name="Brodie E.L."/>
            <person name="Williams K.H."/>
            <person name="Hubbard S.S."/>
            <person name="Banfield J.F."/>
        </authorList>
    </citation>
    <scope>NUCLEOTIDE SEQUENCE [LARGE SCALE GENOMIC DNA]</scope>
</reference>
<dbReference type="EMBL" id="MGGW01000004">
    <property type="protein sequence ID" value="OGM55331.1"/>
    <property type="molecule type" value="Genomic_DNA"/>
</dbReference>
<feature type="domain" description="PIN" evidence="8">
    <location>
        <begin position="4"/>
        <end position="124"/>
    </location>
</feature>
<evidence type="ECO:0000256" key="3">
    <source>
        <dbReference type="ARBA" id="ARBA00022722"/>
    </source>
</evidence>
<dbReference type="SUPFAM" id="SSF88723">
    <property type="entry name" value="PIN domain-like"/>
    <property type="match status" value="1"/>
</dbReference>
<dbReference type="Pfam" id="PF01850">
    <property type="entry name" value="PIN"/>
    <property type="match status" value="1"/>
</dbReference>
<proteinExistence type="inferred from homology"/>
<keyword evidence="3" id="KW-0540">Nuclease</keyword>
<dbReference type="GO" id="GO:0016787">
    <property type="term" value="F:hydrolase activity"/>
    <property type="evidence" value="ECO:0007669"/>
    <property type="project" value="UniProtKB-KW"/>
</dbReference>
<keyword evidence="4" id="KW-0479">Metal-binding</keyword>
<sequence length="137" mass="15581">MSQILLDTNSYSFFIKGDRSVTKEIYNSEFVYLSIISVGELYAGFQRGSKFSENVGILVRFLGKERMGVLKISIETAKIYGRITNELYKKGTPIPTNDVWIAAQAIETASVLVTHDSHFLEIPKLKIWKRALRLTFV</sequence>
<dbReference type="InterPro" id="IPR029060">
    <property type="entry name" value="PIN-like_dom_sf"/>
</dbReference>
<gene>
    <name evidence="9" type="ORF">A3E44_03555</name>
</gene>
<evidence type="ECO:0000256" key="7">
    <source>
        <dbReference type="ARBA" id="ARBA00038093"/>
    </source>
</evidence>
<dbReference type="InterPro" id="IPR002716">
    <property type="entry name" value="PIN_dom"/>
</dbReference>
<dbReference type="Gene3D" id="3.40.50.1010">
    <property type="entry name" value="5'-nuclease"/>
    <property type="match status" value="1"/>
</dbReference>
<dbReference type="InterPro" id="IPR050556">
    <property type="entry name" value="Type_II_TA_system_RNase"/>
</dbReference>
<organism evidence="9 10">
    <name type="scientific">Candidatus Woesebacteria bacterium RIFCSPHIGHO2_12_FULL_41_24</name>
    <dbReference type="NCBI Taxonomy" id="1802510"/>
    <lineage>
        <taxon>Bacteria</taxon>
        <taxon>Candidatus Woeseibacteriota</taxon>
    </lineage>
</organism>
<comment type="cofactor">
    <cofactor evidence="1">
        <name>Mg(2+)</name>
        <dbReference type="ChEBI" id="CHEBI:18420"/>
    </cofactor>
</comment>